<sequence length="77" mass="8862">MNSNRDTCPPDVIFYLFCHFLFVFISYLIQVFEFWKKRGVTERAQGTWPSVVTNSGRLLSSGGMLILSPKSQIRNLC</sequence>
<keyword evidence="1" id="KW-0472">Membrane</keyword>
<reference evidence="2 4" key="1">
    <citation type="journal article" date="2017" name="Nature">
        <title>The sunflower genome provides insights into oil metabolism, flowering and Asterid evolution.</title>
        <authorList>
            <person name="Badouin H."/>
            <person name="Gouzy J."/>
            <person name="Grassa C.J."/>
            <person name="Murat F."/>
            <person name="Staton S.E."/>
            <person name="Cottret L."/>
            <person name="Lelandais-Briere C."/>
            <person name="Owens G.L."/>
            <person name="Carrere S."/>
            <person name="Mayjonade B."/>
            <person name="Legrand L."/>
            <person name="Gill N."/>
            <person name="Kane N.C."/>
            <person name="Bowers J.E."/>
            <person name="Hubner S."/>
            <person name="Bellec A."/>
            <person name="Berard A."/>
            <person name="Berges H."/>
            <person name="Blanchet N."/>
            <person name="Boniface M.C."/>
            <person name="Brunel D."/>
            <person name="Catrice O."/>
            <person name="Chaidir N."/>
            <person name="Claudel C."/>
            <person name="Donnadieu C."/>
            <person name="Faraut T."/>
            <person name="Fievet G."/>
            <person name="Helmstetter N."/>
            <person name="King M."/>
            <person name="Knapp S.J."/>
            <person name="Lai Z."/>
            <person name="Le Paslier M.C."/>
            <person name="Lippi Y."/>
            <person name="Lorenzon L."/>
            <person name="Mandel J.R."/>
            <person name="Marage G."/>
            <person name="Marchand G."/>
            <person name="Marquand E."/>
            <person name="Bret-Mestries E."/>
            <person name="Morien E."/>
            <person name="Nambeesan S."/>
            <person name="Nguyen T."/>
            <person name="Pegot-Espagnet P."/>
            <person name="Pouilly N."/>
            <person name="Raftis F."/>
            <person name="Sallet E."/>
            <person name="Schiex T."/>
            <person name="Thomas J."/>
            <person name="Vandecasteele C."/>
            <person name="Vares D."/>
            <person name="Vear F."/>
            <person name="Vautrin S."/>
            <person name="Crespi M."/>
            <person name="Mangin B."/>
            <person name="Burke J.M."/>
            <person name="Salse J."/>
            <person name="Munos S."/>
            <person name="Vincourt P."/>
            <person name="Rieseberg L.H."/>
            <person name="Langlade N.B."/>
        </authorList>
    </citation>
    <scope>NUCLEOTIDE SEQUENCE [LARGE SCALE GENOMIC DNA]</scope>
    <source>
        <strain evidence="4">cv. SF193</strain>
        <tissue evidence="2">Leaves</tissue>
    </source>
</reference>
<name>A0A251TUK5_HELAN</name>
<dbReference type="Proteomes" id="UP000215914">
    <property type="component" value="Chromosome 9"/>
</dbReference>
<evidence type="ECO:0000313" key="2">
    <source>
        <dbReference type="EMBL" id="KAF5789744.1"/>
    </source>
</evidence>
<reference evidence="3" key="2">
    <citation type="submission" date="2017-02" db="EMBL/GenBank/DDBJ databases">
        <title>Sunflower complete genome.</title>
        <authorList>
            <person name="Langlade N."/>
            <person name="Munos S."/>
        </authorList>
    </citation>
    <scope>NUCLEOTIDE SEQUENCE [LARGE SCALE GENOMIC DNA]</scope>
    <source>
        <tissue evidence="3">Leaves</tissue>
    </source>
</reference>
<keyword evidence="4" id="KW-1185">Reference proteome</keyword>
<accession>A0A251TUK5</accession>
<dbReference type="EMBL" id="MNCJ02000324">
    <property type="protein sequence ID" value="KAF5789744.1"/>
    <property type="molecule type" value="Genomic_DNA"/>
</dbReference>
<feature type="transmembrane region" description="Helical" evidence="1">
    <location>
        <begin position="12"/>
        <end position="35"/>
    </location>
</feature>
<evidence type="ECO:0000313" key="3">
    <source>
        <dbReference type="EMBL" id="OTG14246.1"/>
    </source>
</evidence>
<protein>
    <submittedName>
        <fullName evidence="3">Uncharacterized protein</fullName>
    </submittedName>
</protein>
<dbReference type="Gramene" id="mRNA:HanXRQr2_Chr09g0374881">
    <property type="protein sequence ID" value="mRNA:HanXRQr2_Chr09g0374881"/>
    <property type="gene ID" value="HanXRQr2_Chr09g0374881"/>
</dbReference>
<proteinExistence type="predicted"/>
<dbReference type="InParanoid" id="A0A251TUK5"/>
<keyword evidence="1" id="KW-0812">Transmembrane</keyword>
<reference evidence="2" key="3">
    <citation type="submission" date="2020-06" db="EMBL/GenBank/DDBJ databases">
        <title>Helianthus annuus Genome sequencing and assembly Release 2.</title>
        <authorList>
            <person name="Gouzy J."/>
            <person name="Langlade N."/>
            <person name="Munos S."/>
        </authorList>
    </citation>
    <scope>NUCLEOTIDE SEQUENCE</scope>
    <source>
        <tissue evidence="2">Leaves</tissue>
    </source>
</reference>
<gene>
    <name evidence="3" type="ORF">HannXRQ_Chr09g0247241</name>
    <name evidence="2" type="ORF">HanXRQr2_Chr09g0374881</name>
</gene>
<dbReference type="AlphaFoldDB" id="A0A251TUK5"/>
<dbReference type="EMBL" id="CM007898">
    <property type="protein sequence ID" value="OTG14246.1"/>
    <property type="molecule type" value="Genomic_DNA"/>
</dbReference>
<evidence type="ECO:0000256" key="1">
    <source>
        <dbReference type="SAM" id="Phobius"/>
    </source>
</evidence>
<keyword evidence="1" id="KW-1133">Transmembrane helix</keyword>
<evidence type="ECO:0000313" key="4">
    <source>
        <dbReference type="Proteomes" id="UP000215914"/>
    </source>
</evidence>
<organism evidence="3 4">
    <name type="scientific">Helianthus annuus</name>
    <name type="common">Common sunflower</name>
    <dbReference type="NCBI Taxonomy" id="4232"/>
    <lineage>
        <taxon>Eukaryota</taxon>
        <taxon>Viridiplantae</taxon>
        <taxon>Streptophyta</taxon>
        <taxon>Embryophyta</taxon>
        <taxon>Tracheophyta</taxon>
        <taxon>Spermatophyta</taxon>
        <taxon>Magnoliopsida</taxon>
        <taxon>eudicotyledons</taxon>
        <taxon>Gunneridae</taxon>
        <taxon>Pentapetalae</taxon>
        <taxon>asterids</taxon>
        <taxon>campanulids</taxon>
        <taxon>Asterales</taxon>
        <taxon>Asteraceae</taxon>
        <taxon>Asteroideae</taxon>
        <taxon>Heliantheae alliance</taxon>
        <taxon>Heliantheae</taxon>
        <taxon>Helianthus</taxon>
    </lineage>
</organism>